<comment type="caution">
    <text evidence="1">The sequence shown here is derived from an EMBL/GenBank/DDBJ whole genome shotgun (WGS) entry which is preliminary data.</text>
</comment>
<accession>A0ABR2HA81</accession>
<dbReference type="EMBL" id="JAPFFF010000036">
    <property type="protein sequence ID" value="KAK8843130.1"/>
    <property type="molecule type" value="Genomic_DNA"/>
</dbReference>
<protein>
    <recommendedName>
        <fullName evidence="3">DDE Tnp4 domain-containing protein</fullName>
    </recommendedName>
</protein>
<evidence type="ECO:0008006" key="3">
    <source>
        <dbReference type="Google" id="ProtNLM"/>
    </source>
</evidence>
<reference evidence="1 2" key="1">
    <citation type="submission" date="2024-04" db="EMBL/GenBank/DDBJ databases">
        <title>Tritrichomonas musculus Genome.</title>
        <authorList>
            <person name="Alves-Ferreira E."/>
            <person name="Grigg M."/>
            <person name="Lorenzi H."/>
            <person name="Galac M."/>
        </authorList>
    </citation>
    <scope>NUCLEOTIDE SEQUENCE [LARGE SCALE GENOMIC DNA]</scope>
    <source>
        <strain evidence="1 2">EAF2021</strain>
    </source>
</reference>
<keyword evidence="2" id="KW-1185">Reference proteome</keyword>
<name>A0ABR2HA81_9EUKA</name>
<gene>
    <name evidence="1" type="ORF">M9Y10_025323</name>
</gene>
<organism evidence="1 2">
    <name type="scientific">Tritrichomonas musculus</name>
    <dbReference type="NCBI Taxonomy" id="1915356"/>
    <lineage>
        <taxon>Eukaryota</taxon>
        <taxon>Metamonada</taxon>
        <taxon>Parabasalia</taxon>
        <taxon>Tritrichomonadida</taxon>
        <taxon>Tritrichomonadidae</taxon>
        <taxon>Tritrichomonas</taxon>
    </lineage>
</organism>
<dbReference type="Proteomes" id="UP001470230">
    <property type="component" value="Unassembled WGS sequence"/>
</dbReference>
<proteinExistence type="predicted"/>
<sequence>MSCDESASICFPLGLQIHFTKSVPGTIHDFKLFKDGVLVDLINKENEKCNQIYEENCTTLGDAGYQGLSLVIPGCVTPIKKVNKKGVE</sequence>
<evidence type="ECO:0000313" key="2">
    <source>
        <dbReference type="Proteomes" id="UP001470230"/>
    </source>
</evidence>
<evidence type="ECO:0000313" key="1">
    <source>
        <dbReference type="EMBL" id="KAK8843130.1"/>
    </source>
</evidence>